<dbReference type="SUPFAM" id="SSF51182">
    <property type="entry name" value="RmlC-like cupins"/>
    <property type="match status" value="1"/>
</dbReference>
<dbReference type="PANTHER" id="PTHR43346:SF1">
    <property type="entry name" value="QUERCETIN 2,3-DIOXYGENASE-RELATED"/>
    <property type="match status" value="1"/>
</dbReference>
<dbReference type="InterPro" id="IPR011051">
    <property type="entry name" value="RmlC_Cupin_sf"/>
</dbReference>
<keyword evidence="3" id="KW-1185">Reference proteome</keyword>
<feature type="domain" description="Cupin type-2" evidence="1">
    <location>
        <begin position="92"/>
        <end position="167"/>
    </location>
</feature>
<keyword evidence="2" id="KW-0413">Isomerase</keyword>
<accession>A0A4R1QC64</accession>
<dbReference type="CDD" id="cd02223">
    <property type="entry name" value="cupin_Bh2720-like"/>
    <property type="match status" value="1"/>
</dbReference>
<evidence type="ECO:0000313" key="3">
    <source>
        <dbReference type="Proteomes" id="UP000295658"/>
    </source>
</evidence>
<name>A0A4R1QC64_9BACL</name>
<evidence type="ECO:0000259" key="1">
    <source>
        <dbReference type="Pfam" id="PF07883"/>
    </source>
</evidence>
<dbReference type="Proteomes" id="UP000295658">
    <property type="component" value="Unassembled WGS sequence"/>
</dbReference>
<dbReference type="InterPro" id="IPR014710">
    <property type="entry name" value="RmlC-like_jellyroll"/>
</dbReference>
<protein>
    <submittedName>
        <fullName evidence="2">Mannose-6-phosphate isomerase-like protein (Cupin superfamily)</fullName>
    </submittedName>
</protein>
<sequence length="274" mass="31226">MSYVPYMYPYQYPYYVNVPMYNYGRQSVYWTFPNEIEHANRFDSFRSSNGVGSIFLTDYGPKSFVVNINEATKQNNTYRTALWTGTHLQVTLMSLNVGEDIGLEMHPNVDQFLRIEQGQGIVQMGKSKDNLTFERNVYDDSAIMIPAGTWHNLTNTGNIPLKLYSIYAPPNHPFGTVHVTKADALAGEEGYGHGNGNTVIFGRTPDEWIQYTEFLVNEGLEDVKRGINSTHILQEFILMGVLVGKGYSPERAYETVEEWERTGESKLLQKSKNM</sequence>
<gene>
    <name evidence="2" type="ORF">EDD69_11010</name>
</gene>
<dbReference type="PANTHER" id="PTHR43346">
    <property type="entry name" value="LIGAND BINDING DOMAIN PROTEIN, PUTATIVE (AFU_ORTHOLOGUE AFUA_6G14370)-RELATED"/>
    <property type="match status" value="1"/>
</dbReference>
<dbReference type="AlphaFoldDB" id="A0A4R1QC64"/>
<dbReference type="EMBL" id="SLUL01000010">
    <property type="protein sequence ID" value="TCL48005.1"/>
    <property type="molecule type" value="Genomic_DNA"/>
</dbReference>
<dbReference type="GO" id="GO:0016853">
    <property type="term" value="F:isomerase activity"/>
    <property type="evidence" value="ECO:0007669"/>
    <property type="project" value="UniProtKB-KW"/>
</dbReference>
<reference evidence="2 3" key="1">
    <citation type="submission" date="2019-03" db="EMBL/GenBank/DDBJ databases">
        <title>Genomic Encyclopedia of Type Strains, Phase IV (KMG-IV): sequencing the most valuable type-strain genomes for metagenomic binning, comparative biology and taxonomic classification.</title>
        <authorList>
            <person name="Goeker M."/>
        </authorList>
    </citation>
    <scope>NUCLEOTIDE SEQUENCE [LARGE SCALE GENOMIC DNA]</scope>
    <source>
        <strain evidence="2 3">DSM 24979</strain>
    </source>
</reference>
<comment type="caution">
    <text evidence="2">The sequence shown here is derived from an EMBL/GenBank/DDBJ whole genome shotgun (WGS) entry which is preliminary data.</text>
</comment>
<dbReference type="Pfam" id="PF07883">
    <property type="entry name" value="Cupin_2"/>
    <property type="match status" value="1"/>
</dbReference>
<dbReference type="OrthoDB" id="3231985at2"/>
<organism evidence="2 3">
    <name type="scientific">Thermolongibacillus altinsuensis</name>
    <dbReference type="NCBI Taxonomy" id="575256"/>
    <lineage>
        <taxon>Bacteria</taxon>
        <taxon>Bacillati</taxon>
        <taxon>Bacillota</taxon>
        <taxon>Bacilli</taxon>
        <taxon>Bacillales</taxon>
        <taxon>Anoxybacillaceae</taxon>
        <taxon>Thermolongibacillus</taxon>
    </lineage>
</organism>
<dbReference type="RefSeq" id="WP_132948798.1">
    <property type="nucleotide sequence ID" value="NZ_SLUL01000010.1"/>
</dbReference>
<dbReference type="InterPro" id="IPR052538">
    <property type="entry name" value="Flavonoid_dioxygenase-like"/>
</dbReference>
<dbReference type="Gene3D" id="2.60.120.10">
    <property type="entry name" value="Jelly Rolls"/>
    <property type="match status" value="1"/>
</dbReference>
<proteinExistence type="predicted"/>
<dbReference type="InterPro" id="IPR013096">
    <property type="entry name" value="Cupin_2"/>
</dbReference>
<evidence type="ECO:0000313" key="2">
    <source>
        <dbReference type="EMBL" id="TCL48005.1"/>
    </source>
</evidence>